<name>A0A6A7BTX8_9PEZI</name>
<dbReference type="EMBL" id="MU006004">
    <property type="protein sequence ID" value="KAF2858701.1"/>
    <property type="molecule type" value="Genomic_DNA"/>
</dbReference>
<feature type="compositionally biased region" description="Low complexity" evidence="1">
    <location>
        <begin position="13"/>
        <end position="23"/>
    </location>
</feature>
<dbReference type="GO" id="GO:0032153">
    <property type="term" value="C:cell division site"/>
    <property type="evidence" value="ECO:0007669"/>
    <property type="project" value="TreeGrafter"/>
</dbReference>
<dbReference type="InterPro" id="IPR052945">
    <property type="entry name" value="Mitotic_Regulator"/>
</dbReference>
<organism evidence="2 3">
    <name type="scientific">Piedraia hortae CBS 480.64</name>
    <dbReference type="NCBI Taxonomy" id="1314780"/>
    <lineage>
        <taxon>Eukaryota</taxon>
        <taxon>Fungi</taxon>
        <taxon>Dikarya</taxon>
        <taxon>Ascomycota</taxon>
        <taxon>Pezizomycotina</taxon>
        <taxon>Dothideomycetes</taxon>
        <taxon>Dothideomycetidae</taxon>
        <taxon>Capnodiales</taxon>
        <taxon>Piedraiaceae</taxon>
        <taxon>Piedraia</taxon>
    </lineage>
</organism>
<dbReference type="Proteomes" id="UP000799421">
    <property type="component" value="Unassembled WGS sequence"/>
</dbReference>
<feature type="compositionally biased region" description="Low complexity" evidence="1">
    <location>
        <begin position="109"/>
        <end position="122"/>
    </location>
</feature>
<dbReference type="SMART" id="SM00671">
    <property type="entry name" value="SEL1"/>
    <property type="match status" value="3"/>
</dbReference>
<protein>
    <submittedName>
        <fullName evidence="2">HCP-like protein</fullName>
    </submittedName>
</protein>
<accession>A0A6A7BTX8</accession>
<reference evidence="2" key="1">
    <citation type="journal article" date="2020" name="Stud. Mycol.">
        <title>101 Dothideomycetes genomes: a test case for predicting lifestyles and emergence of pathogens.</title>
        <authorList>
            <person name="Haridas S."/>
            <person name="Albert R."/>
            <person name="Binder M."/>
            <person name="Bloem J."/>
            <person name="Labutti K."/>
            <person name="Salamov A."/>
            <person name="Andreopoulos B."/>
            <person name="Baker S."/>
            <person name="Barry K."/>
            <person name="Bills G."/>
            <person name="Bluhm B."/>
            <person name="Cannon C."/>
            <person name="Castanera R."/>
            <person name="Culley D."/>
            <person name="Daum C."/>
            <person name="Ezra D."/>
            <person name="Gonzalez J."/>
            <person name="Henrissat B."/>
            <person name="Kuo A."/>
            <person name="Liang C."/>
            <person name="Lipzen A."/>
            <person name="Lutzoni F."/>
            <person name="Magnuson J."/>
            <person name="Mondo S."/>
            <person name="Nolan M."/>
            <person name="Ohm R."/>
            <person name="Pangilinan J."/>
            <person name="Park H.-J."/>
            <person name="Ramirez L."/>
            <person name="Alfaro M."/>
            <person name="Sun H."/>
            <person name="Tritt A."/>
            <person name="Yoshinaga Y."/>
            <person name="Zwiers L.-H."/>
            <person name="Turgeon B."/>
            <person name="Goodwin S."/>
            <person name="Spatafora J."/>
            <person name="Crous P."/>
            <person name="Grigoriev I."/>
        </authorList>
    </citation>
    <scope>NUCLEOTIDE SEQUENCE</scope>
    <source>
        <strain evidence="2">CBS 480.64</strain>
    </source>
</reference>
<dbReference type="GO" id="GO:0010972">
    <property type="term" value="P:negative regulation of G2/M transition of mitotic cell cycle"/>
    <property type="evidence" value="ECO:0007669"/>
    <property type="project" value="TreeGrafter"/>
</dbReference>
<dbReference type="Pfam" id="PF08238">
    <property type="entry name" value="Sel1"/>
    <property type="match status" value="3"/>
</dbReference>
<feature type="compositionally biased region" description="Low complexity" evidence="1">
    <location>
        <begin position="195"/>
        <end position="204"/>
    </location>
</feature>
<gene>
    <name evidence="2" type="ORF">K470DRAFT_259515</name>
</gene>
<dbReference type="SUPFAM" id="SSF81901">
    <property type="entry name" value="HCP-like"/>
    <property type="match status" value="1"/>
</dbReference>
<feature type="compositionally biased region" description="Polar residues" evidence="1">
    <location>
        <begin position="145"/>
        <end position="183"/>
    </location>
</feature>
<dbReference type="PANTHER" id="PTHR43628:SF11">
    <property type="entry name" value="PROTEIN DSF2"/>
    <property type="match status" value="1"/>
</dbReference>
<dbReference type="Gene3D" id="1.25.40.10">
    <property type="entry name" value="Tetratricopeptide repeat domain"/>
    <property type="match status" value="1"/>
</dbReference>
<proteinExistence type="predicted"/>
<keyword evidence="3" id="KW-1185">Reference proteome</keyword>
<dbReference type="InterPro" id="IPR006597">
    <property type="entry name" value="Sel1-like"/>
</dbReference>
<feature type="compositionally biased region" description="Polar residues" evidence="1">
    <location>
        <begin position="211"/>
        <end position="225"/>
    </location>
</feature>
<feature type="compositionally biased region" description="Low complexity" evidence="1">
    <location>
        <begin position="362"/>
        <end position="376"/>
    </location>
</feature>
<feature type="region of interest" description="Disordered" evidence="1">
    <location>
        <begin position="95"/>
        <end position="264"/>
    </location>
</feature>
<feature type="region of interest" description="Disordered" evidence="1">
    <location>
        <begin position="276"/>
        <end position="406"/>
    </location>
</feature>
<dbReference type="OrthoDB" id="2384430at2759"/>
<feature type="compositionally biased region" description="Low complexity" evidence="1">
    <location>
        <begin position="328"/>
        <end position="345"/>
    </location>
</feature>
<dbReference type="InterPro" id="IPR011990">
    <property type="entry name" value="TPR-like_helical_dom_sf"/>
</dbReference>
<evidence type="ECO:0000313" key="3">
    <source>
        <dbReference type="Proteomes" id="UP000799421"/>
    </source>
</evidence>
<feature type="region of interest" description="Disordered" evidence="1">
    <location>
        <begin position="1"/>
        <end position="40"/>
    </location>
</feature>
<evidence type="ECO:0000256" key="1">
    <source>
        <dbReference type="SAM" id="MobiDB-lite"/>
    </source>
</evidence>
<sequence length="582" mass="62164">MGPRPPRLHLAASSSPSESSKPPFITLPSPHLPSPRAGEIPPALSPLDAFALQSRILAKHFDQAATGGKRLSRLPATTVAKSLASRPEFFRCPSEAETTVEDASPVEPQQPLLSQRPLSQYPMLGQIAQDDADNATAELQDEYLATNTNESPKPSDPDAQSSMPTLSTNRTFSGSSGKAQPTSPFLPESRSMCRSPSLVSVSSVGPAQFHASPSISRPGSKNFSQPIAFAKKPSSLGRASGKEAIRQFSGDSLPPSGAHAELLPLSRANSDLSAHTPFASERWETPGLQPTPTDYFCPQPDPITRPITSSSMQPNLPRPLLTDLRLWPPRQRQGSGGSPSSPASAVSEQTPRGRPPLTPVQSNRSVSSRSAGSEGRCTGLRRPLAASERPPISTPGSASQMAPEQHLETGIQAHAAGALGKSAYHLRFAAQAGLPTAMLLYALACRHGWGTRANAEEGVKWLRKALEDIRTPDSDETDFPSPDPDPARRAQFALALYELGISYMNGWGCSKDRALALRCYEVAGRWGDCDALTEAAYCYSQGIGCKKDLKKSAALYRQAATGGVHVAGNSWYALHHVSVRLH</sequence>
<dbReference type="PANTHER" id="PTHR43628">
    <property type="entry name" value="ACTIVATOR OF C KINASE PROTEIN 1-RELATED"/>
    <property type="match status" value="1"/>
</dbReference>
<dbReference type="AlphaFoldDB" id="A0A6A7BTX8"/>
<evidence type="ECO:0000313" key="2">
    <source>
        <dbReference type="EMBL" id="KAF2858701.1"/>
    </source>
</evidence>